<reference evidence="16" key="1">
    <citation type="submission" date="2016-10" db="EMBL/GenBank/DDBJ databases">
        <authorList>
            <person name="Varghese N."/>
            <person name="Submissions S."/>
        </authorList>
    </citation>
    <scope>NUCLEOTIDE SEQUENCE [LARGE SCALE GENOMIC DNA]</scope>
    <source>
        <strain evidence="16">DSM 25751</strain>
    </source>
</reference>
<dbReference type="STRING" id="1130080.SAMN04488113_11827"/>
<dbReference type="CDD" id="cd05387">
    <property type="entry name" value="BY-kinase"/>
    <property type="match status" value="1"/>
</dbReference>
<dbReference type="UniPathway" id="UPA00934"/>
<sequence>MLFKRKKNRKDIDHPSLVVVNKPLSVISEQFRTMRTNIQFSMVDEAIRTLVVTSAGPSSGKSTIAANLAATFASEDKRVLLVDSDLRKPTVHKTFKVRNSDGLTSLLTNKETKLQDVVSQTNTAGLYILTSGAIPPNPADLLSSNRMQEVKREMIEYFDMIVFDTPPVLAVTDAQVMATITDGTLFVVPQGQVSKDELVTAKDTLDKVKVNVLGAVLNRVDKSNDTYAYYYGEE</sequence>
<evidence type="ECO:0000259" key="14">
    <source>
        <dbReference type="Pfam" id="PF13614"/>
    </source>
</evidence>
<dbReference type="Proteomes" id="UP000198564">
    <property type="component" value="Unassembled WGS sequence"/>
</dbReference>
<dbReference type="RefSeq" id="WP_091634643.1">
    <property type="nucleotide sequence ID" value="NZ_FNYW01000018.1"/>
</dbReference>
<dbReference type="FunFam" id="3.40.50.300:FF:000527">
    <property type="entry name" value="Tyrosine-protein kinase etk"/>
    <property type="match status" value="1"/>
</dbReference>
<evidence type="ECO:0000256" key="13">
    <source>
        <dbReference type="ARBA" id="ARBA00051245"/>
    </source>
</evidence>
<dbReference type="EC" id="2.7.10.2" evidence="3"/>
<evidence type="ECO:0000256" key="2">
    <source>
        <dbReference type="ARBA" id="ARBA00007316"/>
    </source>
</evidence>
<dbReference type="EMBL" id="FNYW01000018">
    <property type="protein sequence ID" value="SEI77115.1"/>
    <property type="molecule type" value="Genomic_DNA"/>
</dbReference>
<keyword evidence="6" id="KW-0547">Nucleotide-binding</keyword>
<dbReference type="Gene3D" id="3.40.50.300">
    <property type="entry name" value="P-loop containing nucleotide triphosphate hydrolases"/>
    <property type="match status" value="1"/>
</dbReference>
<dbReference type="Pfam" id="PF13614">
    <property type="entry name" value="AAA_31"/>
    <property type="match status" value="1"/>
</dbReference>
<dbReference type="InterPro" id="IPR005702">
    <property type="entry name" value="Wzc-like_C"/>
</dbReference>
<dbReference type="OrthoDB" id="9794577at2"/>
<dbReference type="GO" id="GO:0004715">
    <property type="term" value="F:non-membrane spanning protein tyrosine kinase activity"/>
    <property type="evidence" value="ECO:0007669"/>
    <property type="project" value="UniProtKB-EC"/>
</dbReference>
<dbReference type="PANTHER" id="PTHR32309">
    <property type="entry name" value="TYROSINE-PROTEIN KINASE"/>
    <property type="match status" value="1"/>
</dbReference>
<evidence type="ECO:0000256" key="11">
    <source>
        <dbReference type="ARBA" id="ARBA00023169"/>
    </source>
</evidence>
<keyword evidence="9" id="KW-0972">Capsule biogenesis/degradation</keyword>
<evidence type="ECO:0000256" key="8">
    <source>
        <dbReference type="ARBA" id="ARBA00022840"/>
    </source>
</evidence>
<keyword evidence="16" id="KW-1185">Reference proteome</keyword>
<keyword evidence="5" id="KW-0808">Transferase</keyword>
<dbReference type="GO" id="GO:0005886">
    <property type="term" value="C:plasma membrane"/>
    <property type="evidence" value="ECO:0007669"/>
    <property type="project" value="TreeGrafter"/>
</dbReference>
<dbReference type="GO" id="GO:0045227">
    <property type="term" value="P:capsule polysaccharide biosynthetic process"/>
    <property type="evidence" value="ECO:0007669"/>
    <property type="project" value="UniProtKB-UniPathway"/>
</dbReference>
<name>A0A1H6TLJ9_9LACT</name>
<dbReference type="NCBIfam" id="TIGR01007">
    <property type="entry name" value="eps_fam"/>
    <property type="match status" value="1"/>
</dbReference>
<evidence type="ECO:0000256" key="9">
    <source>
        <dbReference type="ARBA" id="ARBA00022903"/>
    </source>
</evidence>
<dbReference type="GO" id="GO:0005524">
    <property type="term" value="F:ATP binding"/>
    <property type="evidence" value="ECO:0007669"/>
    <property type="project" value="UniProtKB-KW"/>
</dbReference>
<organism evidence="15 16">
    <name type="scientific">Alkalibacterium gilvum</name>
    <dbReference type="NCBI Taxonomy" id="1130080"/>
    <lineage>
        <taxon>Bacteria</taxon>
        <taxon>Bacillati</taxon>
        <taxon>Bacillota</taxon>
        <taxon>Bacilli</taxon>
        <taxon>Lactobacillales</taxon>
        <taxon>Carnobacteriaceae</taxon>
        <taxon>Alkalibacterium</taxon>
    </lineage>
</organism>
<comment type="function">
    <text evidence="12">Involved in the regulation of capsular polysaccharide biosynthesis. Autophosphorylation of CpsD attenuates its activity and reduces the level of encapsulation. May be part of a complex that directs the coordinated polymerization and export to the cell surface of the capsular polysaccharide.</text>
</comment>
<dbReference type="InterPro" id="IPR027417">
    <property type="entry name" value="P-loop_NTPase"/>
</dbReference>
<comment type="pathway">
    <text evidence="1">Capsule biogenesis; capsule polysaccharide biosynthesis.</text>
</comment>
<comment type="catalytic activity">
    <reaction evidence="13">
        <text>L-tyrosyl-[protein] + ATP = O-phospho-L-tyrosyl-[protein] + ADP + H(+)</text>
        <dbReference type="Rhea" id="RHEA:10596"/>
        <dbReference type="Rhea" id="RHEA-COMP:10136"/>
        <dbReference type="Rhea" id="RHEA-COMP:20101"/>
        <dbReference type="ChEBI" id="CHEBI:15378"/>
        <dbReference type="ChEBI" id="CHEBI:30616"/>
        <dbReference type="ChEBI" id="CHEBI:46858"/>
        <dbReference type="ChEBI" id="CHEBI:61978"/>
        <dbReference type="ChEBI" id="CHEBI:456216"/>
        <dbReference type="EC" id="2.7.10.2"/>
    </reaction>
</comment>
<evidence type="ECO:0000256" key="1">
    <source>
        <dbReference type="ARBA" id="ARBA00005132"/>
    </source>
</evidence>
<keyword evidence="10" id="KW-0829">Tyrosine-protein kinase</keyword>
<protein>
    <recommendedName>
        <fullName evidence="4">Tyrosine-protein kinase CpsD</fullName>
        <ecNumber evidence="3">2.7.10.2</ecNumber>
    </recommendedName>
</protein>
<evidence type="ECO:0000256" key="4">
    <source>
        <dbReference type="ARBA" id="ARBA00019200"/>
    </source>
</evidence>
<evidence type="ECO:0000256" key="6">
    <source>
        <dbReference type="ARBA" id="ARBA00022741"/>
    </source>
</evidence>
<dbReference type="InterPro" id="IPR050445">
    <property type="entry name" value="Bact_polysacc_biosynth/exp"/>
</dbReference>
<proteinExistence type="inferred from homology"/>
<evidence type="ECO:0000313" key="15">
    <source>
        <dbReference type="EMBL" id="SEI77115.1"/>
    </source>
</evidence>
<gene>
    <name evidence="15" type="ORF">SAMN04488113_11827</name>
</gene>
<keyword evidence="8" id="KW-0067">ATP-binding</keyword>
<feature type="domain" description="AAA" evidence="14">
    <location>
        <begin position="59"/>
        <end position="194"/>
    </location>
</feature>
<evidence type="ECO:0000256" key="7">
    <source>
        <dbReference type="ARBA" id="ARBA00022777"/>
    </source>
</evidence>
<comment type="similarity">
    <text evidence="2">Belongs to the CpsD/CapB family.</text>
</comment>
<evidence type="ECO:0000256" key="5">
    <source>
        <dbReference type="ARBA" id="ARBA00022679"/>
    </source>
</evidence>
<dbReference type="GO" id="GO:0042802">
    <property type="term" value="F:identical protein binding"/>
    <property type="evidence" value="ECO:0007669"/>
    <property type="project" value="UniProtKB-ARBA"/>
</dbReference>
<dbReference type="AlphaFoldDB" id="A0A1H6TLJ9"/>
<dbReference type="SUPFAM" id="SSF52540">
    <property type="entry name" value="P-loop containing nucleoside triphosphate hydrolases"/>
    <property type="match status" value="1"/>
</dbReference>
<accession>A0A1H6TLJ9</accession>
<evidence type="ECO:0000313" key="16">
    <source>
        <dbReference type="Proteomes" id="UP000198564"/>
    </source>
</evidence>
<evidence type="ECO:0000256" key="10">
    <source>
        <dbReference type="ARBA" id="ARBA00023137"/>
    </source>
</evidence>
<evidence type="ECO:0000256" key="12">
    <source>
        <dbReference type="ARBA" id="ARBA00024964"/>
    </source>
</evidence>
<keyword evidence="7" id="KW-0418">Kinase</keyword>
<evidence type="ECO:0000256" key="3">
    <source>
        <dbReference type="ARBA" id="ARBA00011903"/>
    </source>
</evidence>
<dbReference type="InterPro" id="IPR025669">
    <property type="entry name" value="AAA_dom"/>
</dbReference>
<dbReference type="PANTHER" id="PTHR32309:SF13">
    <property type="entry name" value="FERRIC ENTEROBACTIN TRANSPORT PROTEIN FEPE"/>
    <property type="match status" value="1"/>
</dbReference>
<keyword evidence="11" id="KW-0270">Exopolysaccharide synthesis</keyword>